<keyword evidence="3" id="KW-1185">Reference proteome</keyword>
<accession>A0A0V7ZLE7</accession>
<sequence>MADVHMCGIIANTNMNQLDSIFKQLFQNCDYSLENMSELYIEDADFDIFIQDDIAKTKEYTQGNYDYLVSGLHQGGLDKVQSLLEKIAATLEANNLKYSFEFFEENSQGVEKEKQHIIRHREF</sequence>
<evidence type="ECO:0000313" key="3">
    <source>
        <dbReference type="Proteomes" id="UP000053372"/>
    </source>
</evidence>
<dbReference type="EMBL" id="LMTZ01000108">
    <property type="protein sequence ID" value="KST65353.1"/>
    <property type="molecule type" value="Genomic_DNA"/>
</dbReference>
<dbReference type="AlphaFoldDB" id="A0A0V7ZLE7"/>
<reference evidence="1 3" key="1">
    <citation type="journal article" date="2015" name="Genome Announc.">
        <title>Draft Genome of the Euendolithic (true boring) Cyanobacterium Mastigocoleus testarum strain BC008.</title>
        <authorList>
            <person name="Guida B.S."/>
            <person name="Garcia-Pichel F."/>
        </authorList>
    </citation>
    <scope>NUCLEOTIDE SEQUENCE [LARGE SCALE GENOMIC DNA]</scope>
    <source>
        <strain evidence="1 3">BC008</strain>
    </source>
</reference>
<evidence type="ECO:0000313" key="1">
    <source>
        <dbReference type="EMBL" id="KST65353.1"/>
    </source>
</evidence>
<dbReference type="Proteomes" id="UP000053372">
    <property type="component" value="Unassembled WGS sequence"/>
</dbReference>
<evidence type="ECO:0000313" key="2">
    <source>
        <dbReference type="EMBL" id="KST70417.1"/>
    </source>
</evidence>
<gene>
    <name evidence="1" type="ORF">BC008_21375</name>
    <name evidence="2" type="ORF">BC008_45330</name>
</gene>
<comment type="caution">
    <text evidence="1">The sequence shown here is derived from an EMBL/GenBank/DDBJ whole genome shotgun (WGS) entry which is preliminary data.</text>
</comment>
<dbReference type="RefSeq" id="WP_027846914.1">
    <property type="nucleotide sequence ID" value="NZ_LMTZ01000001.1"/>
</dbReference>
<protein>
    <submittedName>
        <fullName evidence="1">Uncharacterized protein</fullName>
    </submittedName>
</protein>
<proteinExistence type="predicted"/>
<organism evidence="1 3">
    <name type="scientific">Mastigocoleus testarum BC008</name>
    <dbReference type="NCBI Taxonomy" id="371196"/>
    <lineage>
        <taxon>Bacteria</taxon>
        <taxon>Bacillati</taxon>
        <taxon>Cyanobacteriota</taxon>
        <taxon>Cyanophyceae</taxon>
        <taxon>Nostocales</taxon>
        <taxon>Hapalosiphonaceae</taxon>
        <taxon>Mastigocoleus</taxon>
    </lineage>
</organism>
<name>A0A0V7ZLE7_9CYAN</name>
<dbReference type="EMBL" id="LMTZ01000001">
    <property type="protein sequence ID" value="KST70417.1"/>
    <property type="molecule type" value="Genomic_DNA"/>
</dbReference>